<protein>
    <submittedName>
        <fullName evidence="2">Putative Tfp pilus assembly protein PilX</fullName>
    </submittedName>
</protein>
<accession>E6QW23</accession>
<keyword evidence="1" id="KW-1133">Transmembrane helix</keyword>
<comment type="caution">
    <text evidence="2">The sequence shown here is derived from an EMBL/GenBank/DDBJ whole genome shotgun (WGS) entry which is preliminary data.</text>
</comment>
<sequence length="196" mass="20581">MKSFRNIQKQNGLVLFVALIAMVAMLLAGIALMRSTDTANVLAGNFAFKESSLQAADIGMDMAFAALPTLATTGNVPVQNQYFTVMQPVNAAGIPTSINWQNVAKTPVPNTGNSVQYVIERMCQGTPTDPTNGPVPTNITDIAQYCVTVPTQSLHAGSMSIGDATFTGSGTVYYRTTVLVTGPQGATSMVQGVISL</sequence>
<name>E6QW23_9ZZZZ</name>
<organism evidence="2">
    <name type="scientific">mine drainage metagenome</name>
    <dbReference type="NCBI Taxonomy" id="410659"/>
    <lineage>
        <taxon>unclassified sequences</taxon>
        <taxon>metagenomes</taxon>
        <taxon>ecological metagenomes</taxon>
    </lineage>
</organism>
<keyword evidence="1" id="KW-0472">Membrane</keyword>
<reference evidence="2" key="1">
    <citation type="submission" date="2009-10" db="EMBL/GenBank/DDBJ databases">
        <title>Diversity of trophic interactions inside an arsenic-rich microbial ecosystem.</title>
        <authorList>
            <person name="Bertin P.N."/>
            <person name="Heinrich-Salmeron A."/>
            <person name="Pelletier E."/>
            <person name="Goulhen-Chollet F."/>
            <person name="Arsene-Ploetze F."/>
            <person name="Gallien S."/>
            <person name="Calteau A."/>
            <person name="Vallenet D."/>
            <person name="Casiot C."/>
            <person name="Chane-Woon-Ming B."/>
            <person name="Giloteaux L."/>
            <person name="Barakat M."/>
            <person name="Bonnefoy V."/>
            <person name="Bruneel O."/>
            <person name="Chandler M."/>
            <person name="Cleiss J."/>
            <person name="Duran R."/>
            <person name="Elbaz-Poulichet F."/>
            <person name="Fonknechten N."/>
            <person name="Lauga B."/>
            <person name="Mornico D."/>
            <person name="Ortet P."/>
            <person name="Schaeffer C."/>
            <person name="Siguier P."/>
            <person name="Alexander Thil Smith A."/>
            <person name="Van Dorsselaer A."/>
            <person name="Weissenbach J."/>
            <person name="Medigue C."/>
            <person name="Le Paslier D."/>
        </authorList>
    </citation>
    <scope>NUCLEOTIDE SEQUENCE</scope>
</reference>
<evidence type="ECO:0000313" key="2">
    <source>
        <dbReference type="EMBL" id="CBI11446.1"/>
    </source>
</evidence>
<feature type="transmembrane region" description="Helical" evidence="1">
    <location>
        <begin position="12"/>
        <end position="33"/>
    </location>
</feature>
<dbReference type="AlphaFoldDB" id="E6QW23"/>
<dbReference type="EMBL" id="CABR01000144">
    <property type="protein sequence ID" value="CBI11446.1"/>
    <property type="molecule type" value="Genomic_DNA"/>
</dbReference>
<gene>
    <name evidence="2" type="ORF">CARN7_2275</name>
</gene>
<proteinExistence type="predicted"/>
<keyword evidence="1" id="KW-0812">Transmembrane</keyword>
<evidence type="ECO:0000256" key="1">
    <source>
        <dbReference type="SAM" id="Phobius"/>
    </source>
</evidence>